<keyword evidence="4" id="KW-1185">Reference proteome</keyword>
<gene>
    <name evidence="3" type="ORF">CALCODRAFT_512268</name>
</gene>
<proteinExistence type="predicted"/>
<keyword evidence="1" id="KW-0175">Coiled coil</keyword>
<evidence type="ECO:0000256" key="2">
    <source>
        <dbReference type="SAM" id="MobiDB-lite"/>
    </source>
</evidence>
<dbReference type="InParanoid" id="A0A165D590"/>
<feature type="region of interest" description="Disordered" evidence="2">
    <location>
        <begin position="1"/>
        <end position="56"/>
    </location>
</feature>
<evidence type="ECO:0000256" key="1">
    <source>
        <dbReference type="SAM" id="Coils"/>
    </source>
</evidence>
<sequence length="223" mass="23600">MAAQEGQEPAPASDVGSGTGSTLSRNQLKKQKKAQATKPAPPPAANGIHDPVSAALTDHAPGKTEIAQGKVDASLLAGKGELGEAIAEDGAATLPEGGPKFATVEFVSKRIRNFRKKIDRILTYAHKPRNELNEDQKKLVDSLPGLQGAMKELEEVRKGLELIEIEQTVARDTLRQLEQADASAAIASAVQAAQAAQEDSFKLVLGFMRFYQALMLGTTSCAG</sequence>
<name>A0A165D590_9BASI</name>
<reference evidence="3 4" key="1">
    <citation type="journal article" date="2016" name="Mol. Biol. Evol.">
        <title>Comparative Genomics of Early-Diverging Mushroom-Forming Fungi Provides Insights into the Origins of Lignocellulose Decay Capabilities.</title>
        <authorList>
            <person name="Nagy L.G."/>
            <person name="Riley R."/>
            <person name="Tritt A."/>
            <person name="Adam C."/>
            <person name="Daum C."/>
            <person name="Floudas D."/>
            <person name="Sun H."/>
            <person name="Yadav J.S."/>
            <person name="Pangilinan J."/>
            <person name="Larsson K.H."/>
            <person name="Matsuura K."/>
            <person name="Barry K."/>
            <person name="Labutti K."/>
            <person name="Kuo R."/>
            <person name="Ohm R.A."/>
            <person name="Bhattacharya S.S."/>
            <person name="Shirouzu T."/>
            <person name="Yoshinaga Y."/>
            <person name="Martin F.M."/>
            <person name="Grigoriev I.V."/>
            <person name="Hibbett D.S."/>
        </authorList>
    </citation>
    <scope>NUCLEOTIDE SEQUENCE [LARGE SCALE GENOMIC DNA]</scope>
    <source>
        <strain evidence="3 4">HHB12733</strain>
    </source>
</reference>
<dbReference type="EMBL" id="KV424078">
    <property type="protein sequence ID" value="KZT52104.1"/>
    <property type="molecule type" value="Genomic_DNA"/>
</dbReference>
<dbReference type="STRING" id="1353952.A0A165D590"/>
<dbReference type="OrthoDB" id="2409325at2759"/>
<accession>A0A165D590</accession>
<dbReference type="AlphaFoldDB" id="A0A165D590"/>
<feature type="coiled-coil region" evidence="1">
    <location>
        <begin position="146"/>
        <end position="180"/>
    </location>
</feature>
<evidence type="ECO:0000313" key="4">
    <source>
        <dbReference type="Proteomes" id="UP000076842"/>
    </source>
</evidence>
<organism evidence="3 4">
    <name type="scientific">Calocera cornea HHB12733</name>
    <dbReference type="NCBI Taxonomy" id="1353952"/>
    <lineage>
        <taxon>Eukaryota</taxon>
        <taxon>Fungi</taxon>
        <taxon>Dikarya</taxon>
        <taxon>Basidiomycota</taxon>
        <taxon>Agaricomycotina</taxon>
        <taxon>Dacrymycetes</taxon>
        <taxon>Dacrymycetales</taxon>
        <taxon>Dacrymycetaceae</taxon>
        <taxon>Calocera</taxon>
    </lineage>
</organism>
<evidence type="ECO:0000313" key="3">
    <source>
        <dbReference type="EMBL" id="KZT52104.1"/>
    </source>
</evidence>
<protein>
    <submittedName>
        <fullName evidence="3">Uncharacterized protein</fullName>
    </submittedName>
</protein>
<dbReference type="Proteomes" id="UP000076842">
    <property type="component" value="Unassembled WGS sequence"/>
</dbReference>